<feature type="transmembrane region" description="Helical" evidence="6">
    <location>
        <begin position="16"/>
        <end position="35"/>
    </location>
</feature>
<organism evidence="7 8">
    <name type="scientific">Tropicibacter naphthalenivorans</name>
    <dbReference type="NCBI Taxonomy" id="441103"/>
    <lineage>
        <taxon>Bacteria</taxon>
        <taxon>Pseudomonadati</taxon>
        <taxon>Pseudomonadota</taxon>
        <taxon>Alphaproteobacteria</taxon>
        <taxon>Rhodobacterales</taxon>
        <taxon>Roseobacteraceae</taxon>
        <taxon>Tropicibacter</taxon>
    </lineage>
</organism>
<dbReference type="RefSeq" id="WP_058249027.1">
    <property type="nucleotide sequence ID" value="NZ_CYSE01000009.1"/>
</dbReference>
<keyword evidence="4 6" id="KW-1133">Transmembrane helix</keyword>
<evidence type="ECO:0000256" key="4">
    <source>
        <dbReference type="ARBA" id="ARBA00022989"/>
    </source>
</evidence>
<dbReference type="GO" id="GO:0005886">
    <property type="term" value="C:plasma membrane"/>
    <property type="evidence" value="ECO:0007669"/>
    <property type="project" value="UniProtKB-SubCell"/>
</dbReference>
<feature type="transmembrane region" description="Helical" evidence="6">
    <location>
        <begin position="191"/>
        <end position="210"/>
    </location>
</feature>
<dbReference type="Pfam" id="PF09678">
    <property type="entry name" value="Caa3_CtaG"/>
    <property type="match status" value="1"/>
</dbReference>
<sequence>MITNLFFLYDPFGDELSPVSLIVVGLTAWLFLRGLKIHVRCLGRVSGWRRTVFFVGLAVVLVATNGPLPPLGHSLFSVHQVEHLLLRLVGPLLIAVSQPWLGLQAGLKREWRRRLAAIGRARIPRFLALPASATSLLIGALFVWQIPMIYALTQRIAAMEALAHLSMVLAGLWYFAMLFDPRDPPEGARRGARLMSGFVVIVSNIFLGSLTTLKEVPLYGSEIIAASGGRLRALADETIGGYVIWVPSSMVLIVAIILVLNGWNAAEERRWTSRYDLMRQSNAAALEFPETAEELRLKVEKPNRDMGRTLALGAFAMFMVVMITVVTIVYALG</sequence>
<dbReference type="GeneID" id="72440444"/>
<feature type="transmembrane region" description="Helical" evidence="6">
    <location>
        <begin position="47"/>
        <end position="64"/>
    </location>
</feature>
<reference evidence="7 8" key="1">
    <citation type="submission" date="2015-09" db="EMBL/GenBank/DDBJ databases">
        <authorList>
            <consortium name="Swine Surveillance"/>
        </authorList>
    </citation>
    <scope>NUCLEOTIDE SEQUENCE [LARGE SCALE GENOMIC DNA]</scope>
    <source>
        <strain evidence="7 8">CECT 7648</strain>
    </source>
</reference>
<dbReference type="InterPro" id="IPR019108">
    <property type="entry name" value="Caa3_assmbl_CtaG-rel"/>
</dbReference>
<evidence type="ECO:0000256" key="5">
    <source>
        <dbReference type="ARBA" id="ARBA00023136"/>
    </source>
</evidence>
<gene>
    <name evidence="7" type="ORF">TRN7648_03627</name>
</gene>
<evidence type="ECO:0000256" key="1">
    <source>
        <dbReference type="ARBA" id="ARBA00004651"/>
    </source>
</evidence>
<keyword evidence="2" id="KW-1003">Cell membrane</keyword>
<evidence type="ECO:0000313" key="7">
    <source>
        <dbReference type="EMBL" id="CUH81766.1"/>
    </source>
</evidence>
<dbReference type="AlphaFoldDB" id="A0A0P1GZ92"/>
<keyword evidence="5 6" id="KW-0472">Membrane</keyword>
<evidence type="ECO:0000256" key="2">
    <source>
        <dbReference type="ARBA" id="ARBA00022475"/>
    </source>
</evidence>
<comment type="subcellular location">
    <subcellularLocation>
        <location evidence="1">Cell membrane</location>
        <topology evidence="1">Multi-pass membrane protein</topology>
    </subcellularLocation>
</comment>
<dbReference type="OrthoDB" id="259025at2"/>
<dbReference type="EMBL" id="CYSE01000009">
    <property type="protein sequence ID" value="CUH81766.1"/>
    <property type="molecule type" value="Genomic_DNA"/>
</dbReference>
<evidence type="ECO:0000256" key="3">
    <source>
        <dbReference type="ARBA" id="ARBA00022692"/>
    </source>
</evidence>
<accession>A0A0P1GZ92</accession>
<evidence type="ECO:0000313" key="8">
    <source>
        <dbReference type="Proteomes" id="UP000054935"/>
    </source>
</evidence>
<feature type="transmembrane region" description="Helical" evidence="6">
    <location>
        <begin position="310"/>
        <end position="332"/>
    </location>
</feature>
<name>A0A0P1GZ92_9RHOB</name>
<dbReference type="STRING" id="441103.TRN7648_03627"/>
<feature type="transmembrane region" description="Helical" evidence="6">
    <location>
        <begin position="239"/>
        <end position="260"/>
    </location>
</feature>
<dbReference type="Proteomes" id="UP000054935">
    <property type="component" value="Unassembled WGS sequence"/>
</dbReference>
<protein>
    <submittedName>
        <fullName evidence="7">Cytochrome c oxidase caa3 assembly factor (Caa3_CtaG)</fullName>
    </submittedName>
</protein>
<feature type="transmembrane region" description="Helical" evidence="6">
    <location>
        <begin position="126"/>
        <end position="150"/>
    </location>
</feature>
<keyword evidence="8" id="KW-1185">Reference proteome</keyword>
<keyword evidence="3 6" id="KW-0812">Transmembrane</keyword>
<proteinExistence type="predicted"/>
<feature type="transmembrane region" description="Helical" evidence="6">
    <location>
        <begin position="84"/>
        <end position="105"/>
    </location>
</feature>
<feature type="transmembrane region" description="Helical" evidence="6">
    <location>
        <begin position="156"/>
        <end position="179"/>
    </location>
</feature>
<evidence type="ECO:0000256" key="6">
    <source>
        <dbReference type="SAM" id="Phobius"/>
    </source>
</evidence>